<dbReference type="PANTHER" id="PTHR38432">
    <property type="entry name" value="TELA-LIKE PROTEIN SAOUHSC_01408"/>
    <property type="match status" value="1"/>
</dbReference>
<dbReference type="RefSeq" id="WP_209633490.1">
    <property type="nucleotide sequence ID" value="NZ_JAGINW010000001.1"/>
</dbReference>
<reference evidence="2 3" key="1">
    <citation type="submission" date="2021-03" db="EMBL/GenBank/DDBJ databases">
        <title>Sequencing the genomes of 1000 actinobacteria strains.</title>
        <authorList>
            <person name="Klenk H.-P."/>
        </authorList>
    </citation>
    <scope>NUCLEOTIDE SEQUENCE [LARGE SCALE GENOMIC DNA]</scope>
    <source>
        <strain evidence="2 3">DSM 46670</strain>
    </source>
</reference>
<dbReference type="EMBL" id="JAGINW010000001">
    <property type="protein sequence ID" value="MBP2319841.1"/>
    <property type="molecule type" value="Genomic_DNA"/>
</dbReference>
<comment type="similarity">
    <text evidence="1">Belongs to the TelA family.</text>
</comment>
<dbReference type="PANTHER" id="PTHR38432:SF1">
    <property type="entry name" value="TELA-LIKE PROTEIN SAOUHSC_01408"/>
    <property type="match status" value="1"/>
</dbReference>
<gene>
    <name evidence="2" type="ORF">JOF56_000226</name>
</gene>
<evidence type="ECO:0000313" key="3">
    <source>
        <dbReference type="Proteomes" id="UP001519332"/>
    </source>
</evidence>
<protein>
    <submittedName>
        <fullName evidence="2">Uncharacterized protein YaaN involved in tellurite resistance</fullName>
    </submittedName>
</protein>
<name>A0ABS4T7J1_9PSEU</name>
<evidence type="ECO:0000313" key="2">
    <source>
        <dbReference type="EMBL" id="MBP2319841.1"/>
    </source>
</evidence>
<keyword evidence="3" id="KW-1185">Reference proteome</keyword>
<dbReference type="Pfam" id="PF05816">
    <property type="entry name" value="TelA"/>
    <property type="match status" value="1"/>
</dbReference>
<proteinExistence type="inferred from homology"/>
<evidence type="ECO:0000256" key="1">
    <source>
        <dbReference type="ARBA" id="ARBA00005541"/>
    </source>
</evidence>
<dbReference type="Proteomes" id="UP001519332">
    <property type="component" value="Unassembled WGS sequence"/>
</dbReference>
<sequence>MTDDLVLTPPDPVEPIPPARAAGLITLGEEVIADVSGRAEEFTERLTALDPRSPDFGKVLDELMTVGSADMRVAAGIAGALLDRSAKALAGARGEKASTQQEIALSLAELRRTVRELDPTKLPLTGRKILRLIPVANEAKKLWSRYQAANEPVNALVVHLRMRQDLLHRDNSAIKGERERLWQNMTKLSEAAAFAAAVDEAIDRQASVLDLADPGLATALRSDVLHPIRQRHQDILTQLAVCAQGYLALDLLRRNNDELIRGVERAVSTTVSALRIALVISGALAHQRDVLEEIDALQSTTEGLIRSNASLLMLQSEDIRRASSDPAVGVQTIQASFDQIFQAIDAIDEFKAGAVHNMALTVNALSTELHRAEDYLRRSHTAERAG</sequence>
<comment type="caution">
    <text evidence="2">The sequence shown here is derived from an EMBL/GenBank/DDBJ whole genome shotgun (WGS) entry which is preliminary data.</text>
</comment>
<organism evidence="2 3">
    <name type="scientific">Kibdelosporangium banguiense</name>
    <dbReference type="NCBI Taxonomy" id="1365924"/>
    <lineage>
        <taxon>Bacteria</taxon>
        <taxon>Bacillati</taxon>
        <taxon>Actinomycetota</taxon>
        <taxon>Actinomycetes</taxon>
        <taxon>Pseudonocardiales</taxon>
        <taxon>Pseudonocardiaceae</taxon>
        <taxon>Kibdelosporangium</taxon>
    </lineage>
</organism>
<dbReference type="InterPro" id="IPR008863">
    <property type="entry name" value="Toxic_anion-R_TelA"/>
</dbReference>
<accession>A0ABS4T7J1</accession>